<keyword evidence="3 5" id="KW-1133">Transmembrane helix</keyword>
<comment type="subcellular location">
    <subcellularLocation>
        <location evidence="5">Cell membrane</location>
        <topology evidence="5">Multi-pass membrane protein</topology>
    </subcellularLocation>
    <subcellularLocation>
        <location evidence="1">Endomembrane system</location>
        <topology evidence="1">Multi-pass membrane protein</topology>
    </subcellularLocation>
    <subcellularLocation>
        <location evidence="6">Membrane</location>
        <topology evidence="6">Multi-pass membrane protein</topology>
    </subcellularLocation>
</comment>
<keyword evidence="9" id="KW-1185">Reference proteome</keyword>
<name>A0A410K1Y7_9BACT</name>
<evidence type="ECO:0000259" key="7">
    <source>
        <dbReference type="Pfam" id="PF00361"/>
    </source>
</evidence>
<keyword evidence="2 5" id="KW-0812">Transmembrane</keyword>
<evidence type="ECO:0000256" key="6">
    <source>
        <dbReference type="RuleBase" id="RU000320"/>
    </source>
</evidence>
<comment type="function">
    <text evidence="5">NDH-1 shuttles electrons from NADH, via FMN and iron-sulfur (Fe-S) centers, to quinones in the respiratory chain. The immediate electron acceptor for the enzyme in this species is believed to be ubiquinone. Couples the redox reaction to proton translocation (for every two electrons transferred, four hydrogen ions are translocated across the cytoplasmic membrane), and thus conserves the redox energy in a proton gradient.</text>
</comment>
<evidence type="ECO:0000256" key="3">
    <source>
        <dbReference type="ARBA" id="ARBA00022989"/>
    </source>
</evidence>
<evidence type="ECO:0000313" key="9">
    <source>
        <dbReference type="Proteomes" id="UP000287502"/>
    </source>
</evidence>
<dbReference type="GO" id="GO:0005886">
    <property type="term" value="C:plasma membrane"/>
    <property type="evidence" value="ECO:0007669"/>
    <property type="project" value="UniProtKB-SubCell"/>
</dbReference>
<evidence type="ECO:0000256" key="4">
    <source>
        <dbReference type="ARBA" id="ARBA00023136"/>
    </source>
</evidence>
<evidence type="ECO:0000256" key="1">
    <source>
        <dbReference type="ARBA" id="ARBA00004127"/>
    </source>
</evidence>
<dbReference type="EC" id="7.1.1.-" evidence="5"/>
<dbReference type="Pfam" id="PF00361">
    <property type="entry name" value="Proton_antipo_M"/>
    <property type="match status" value="1"/>
</dbReference>
<keyword evidence="5" id="KW-1003">Cell membrane</keyword>
<dbReference type="EMBL" id="CP035108">
    <property type="protein sequence ID" value="QAR34447.1"/>
    <property type="molecule type" value="Genomic_DNA"/>
</dbReference>
<feature type="transmembrane region" description="Helical" evidence="5">
    <location>
        <begin position="324"/>
        <end position="345"/>
    </location>
</feature>
<feature type="transmembrane region" description="Helical" evidence="5">
    <location>
        <begin position="157"/>
        <end position="181"/>
    </location>
</feature>
<dbReference type="InterPro" id="IPR001750">
    <property type="entry name" value="ND/Mrp_TM"/>
</dbReference>
<dbReference type="GO" id="GO:0050136">
    <property type="term" value="F:NADH dehydrogenase (quinone) (non-electrogenic) activity"/>
    <property type="evidence" value="ECO:0007669"/>
    <property type="project" value="UniProtKB-UniRule"/>
</dbReference>
<feature type="transmembrane region" description="Helical" evidence="5">
    <location>
        <begin position="444"/>
        <end position="467"/>
    </location>
</feature>
<feature type="transmembrane region" description="Helical" evidence="5">
    <location>
        <begin position="73"/>
        <end position="92"/>
    </location>
</feature>
<feature type="transmembrane region" description="Helical" evidence="5">
    <location>
        <begin position="201"/>
        <end position="226"/>
    </location>
</feature>
<feature type="domain" description="NADH:quinone oxidoreductase/Mrp antiporter transmembrane" evidence="7">
    <location>
        <begin position="122"/>
        <end position="417"/>
    </location>
</feature>
<keyword evidence="5" id="KW-0874">Quinone</keyword>
<dbReference type="NCBIfam" id="TIGR01770">
    <property type="entry name" value="NDH_I_N"/>
    <property type="match status" value="1"/>
</dbReference>
<accession>A0A410K1Y7</accession>
<dbReference type="KEGG" id="gtl:EP073_01835"/>
<keyword evidence="5" id="KW-0813">Transport</keyword>
<comment type="catalytic activity">
    <reaction evidence="5">
        <text>a quinone + NADH + 5 H(+)(in) = a quinol + NAD(+) + 4 H(+)(out)</text>
        <dbReference type="Rhea" id="RHEA:57888"/>
        <dbReference type="ChEBI" id="CHEBI:15378"/>
        <dbReference type="ChEBI" id="CHEBI:24646"/>
        <dbReference type="ChEBI" id="CHEBI:57540"/>
        <dbReference type="ChEBI" id="CHEBI:57945"/>
        <dbReference type="ChEBI" id="CHEBI:132124"/>
    </reaction>
</comment>
<gene>
    <name evidence="5" type="primary">nuoN</name>
    <name evidence="8" type="ORF">EP073_01835</name>
</gene>
<sequence>MTPQLFNDIITVYPEILMTIFALTLIVIDVVAGDKMKASVGYFGIAFVVLVALLCPAGPFIGFSNMLIWDNFSYVFFLIFAMAYTLTTLGSIEYLKDRNILKGEIYIVMFFSLIGMMFMVSANDLTIFYVGLETMAISMYVLAGFNKHCLKSNEAGVKYFLMGAFSSGLFLYGLSFIYGLTGSLTYTDIAAALQGHGSDSLGIKFGLLLMLVGFAFKISAVPFHMWAPDVYTGSPTPIAGFMTVAPKAAAFGALIRFTWVAVAPASEQWTLFFTILAVLTMTYGNLVALAQENVKRMLAYSAIAHAGYMLIGLVTMTPEGFRAITIYLLIYSFMNIGAFTVIGLLKNKGMIDDERIESFAGLSKKNPLVALAMLLFMFSLAGIPPLAGFVGKFYIFVAAIKAEMYWLAVVGVLNSALACYYYMRVTIFMYFRESEYETELTLKAPAFVATFIAAVLVVLVGFFPSFFVNLVSSLTV</sequence>
<evidence type="ECO:0000313" key="8">
    <source>
        <dbReference type="EMBL" id="QAR34447.1"/>
    </source>
</evidence>
<dbReference type="GO" id="GO:0042773">
    <property type="term" value="P:ATP synthesis coupled electron transport"/>
    <property type="evidence" value="ECO:0007669"/>
    <property type="project" value="InterPro"/>
</dbReference>
<dbReference type="InterPro" id="IPR010096">
    <property type="entry name" value="NADH-Q_OxRdtase_suN/2"/>
</dbReference>
<keyword evidence="5" id="KW-0520">NAD</keyword>
<evidence type="ECO:0000256" key="5">
    <source>
        <dbReference type="HAMAP-Rule" id="MF_00445"/>
    </source>
</evidence>
<reference evidence="8 9" key="1">
    <citation type="submission" date="2019-01" db="EMBL/GenBank/DDBJ databases">
        <title>Geovibrio thiophilus DSM 11263, complete genome.</title>
        <authorList>
            <person name="Spring S."/>
            <person name="Bunk B."/>
            <person name="Sproer C."/>
        </authorList>
    </citation>
    <scope>NUCLEOTIDE SEQUENCE [LARGE SCALE GENOMIC DNA]</scope>
    <source>
        <strain evidence="8 9">DSM 11263</strain>
    </source>
</reference>
<evidence type="ECO:0000256" key="2">
    <source>
        <dbReference type="ARBA" id="ARBA00022692"/>
    </source>
</evidence>
<dbReference type="PANTHER" id="PTHR22773">
    <property type="entry name" value="NADH DEHYDROGENASE"/>
    <property type="match status" value="1"/>
</dbReference>
<feature type="transmembrane region" description="Helical" evidence="5">
    <location>
        <begin position="297"/>
        <end position="318"/>
    </location>
</feature>
<feature type="transmembrane region" description="Helical" evidence="5">
    <location>
        <begin position="12"/>
        <end position="33"/>
    </location>
</feature>
<feature type="transmembrane region" description="Helical" evidence="5">
    <location>
        <begin position="366"/>
        <end position="384"/>
    </location>
</feature>
<protein>
    <recommendedName>
        <fullName evidence="5">NADH-quinone oxidoreductase subunit N</fullName>
        <ecNumber evidence="5">7.1.1.-</ecNumber>
    </recommendedName>
    <alternativeName>
        <fullName evidence="5">NADH dehydrogenase I subunit N</fullName>
    </alternativeName>
    <alternativeName>
        <fullName evidence="5">NDH-1 subunit N</fullName>
    </alternativeName>
</protein>
<dbReference type="GO" id="GO:0012505">
    <property type="term" value="C:endomembrane system"/>
    <property type="evidence" value="ECO:0007669"/>
    <property type="project" value="UniProtKB-SubCell"/>
</dbReference>
<organism evidence="8 9">
    <name type="scientific">Geovibrio thiophilus</name>
    <dbReference type="NCBI Taxonomy" id="139438"/>
    <lineage>
        <taxon>Bacteria</taxon>
        <taxon>Pseudomonadati</taxon>
        <taxon>Deferribacterota</taxon>
        <taxon>Deferribacteres</taxon>
        <taxon>Deferribacterales</taxon>
        <taxon>Geovibrionaceae</taxon>
        <taxon>Geovibrio</taxon>
    </lineage>
</organism>
<feature type="transmembrane region" description="Helical" evidence="5">
    <location>
        <begin position="104"/>
        <end position="121"/>
    </location>
</feature>
<dbReference type="AlphaFoldDB" id="A0A410K1Y7"/>
<dbReference type="HAMAP" id="MF_00445">
    <property type="entry name" value="NDH1_NuoN_1"/>
    <property type="match status" value="1"/>
</dbReference>
<dbReference type="GO" id="GO:0048038">
    <property type="term" value="F:quinone binding"/>
    <property type="evidence" value="ECO:0007669"/>
    <property type="project" value="UniProtKB-KW"/>
</dbReference>
<comment type="similarity">
    <text evidence="5">Belongs to the complex I subunit 2 family.</text>
</comment>
<feature type="transmembrane region" description="Helical" evidence="5">
    <location>
        <begin position="238"/>
        <end position="259"/>
    </location>
</feature>
<dbReference type="GO" id="GO:0008137">
    <property type="term" value="F:NADH dehydrogenase (ubiquinone) activity"/>
    <property type="evidence" value="ECO:0007669"/>
    <property type="project" value="InterPro"/>
</dbReference>
<feature type="transmembrane region" description="Helical" evidence="5">
    <location>
        <begin position="404"/>
        <end position="423"/>
    </location>
</feature>
<dbReference type="OrthoDB" id="9811718at2"/>
<dbReference type="Proteomes" id="UP000287502">
    <property type="component" value="Chromosome"/>
</dbReference>
<feature type="transmembrane region" description="Helical" evidence="5">
    <location>
        <begin position="271"/>
        <end position="290"/>
    </location>
</feature>
<keyword evidence="4 5" id="KW-0472">Membrane</keyword>
<proteinExistence type="inferred from homology"/>
<keyword evidence="5" id="KW-1278">Translocase</keyword>
<comment type="subunit">
    <text evidence="5">NDH-1 is composed of 14 different subunits. Subunits NuoA, H, J, K, L, M, N constitute the membrane sector of the complex.</text>
</comment>
<feature type="transmembrane region" description="Helical" evidence="5">
    <location>
        <begin position="127"/>
        <end position="145"/>
    </location>
</feature>
<feature type="transmembrane region" description="Helical" evidence="5">
    <location>
        <begin position="40"/>
        <end position="61"/>
    </location>
</feature>
<keyword evidence="5" id="KW-0830">Ubiquinone</keyword>